<feature type="region of interest" description="Disordered" evidence="6">
    <location>
        <begin position="92"/>
        <end position="161"/>
    </location>
</feature>
<evidence type="ECO:0000313" key="8">
    <source>
        <dbReference type="EMBL" id="PNP37557.1"/>
    </source>
</evidence>
<organism evidence="8 9">
    <name type="scientific">Trichoderma gamsii</name>
    <dbReference type="NCBI Taxonomy" id="398673"/>
    <lineage>
        <taxon>Eukaryota</taxon>
        <taxon>Fungi</taxon>
        <taxon>Dikarya</taxon>
        <taxon>Ascomycota</taxon>
        <taxon>Pezizomycotina</taxon>
        <taxon>Sordariomycetes</taxon>
        <taxon>Hypocreomycetidae</taxon>
        <taxon>Hypocreales</taxon>
        <taxon>Hypocreaceae</taxon>
        <taxon>Trichoderma</taxon>
    </lineage>
</organism>
<reference evidence="8 9" key="1">
    <citation type="submission" date="2017-02" db="EMBL/GenBank/DDBJ databases">
        <title>Genomes of Trichoderma spp. with biocontrol activity.</title>
        <authorList>
            <person name="Gardiner D."/>
            <person name="Kazan K."/>
            <person name="Vos C."/>
            <person name="Harvey P."/>
        </authorList>
    </citation>
    <scope>NUCLEOTIDE SEQUENCE [LARGE SCALE GENOMIC DNA]</scope>
    <source>
        <strain evidence="8 9">A5MH</strain>
    </source>
</reference>
<protein>
    <recommendedName>
        <fullName evidence="10">Plasma membrane proteolipid 3</fullName>
    </recommendedName>
</protein>
<sequence length="161" mass="17328">MGVCSVICVIFITIIFPPLGAWAVAGCGMDLVINIFLTILGYLPGHIHAFYLEYVYYDRRQQAREGYAPPRRAPGIYSEKVQTGGQAFRQNYGTMAAAPPAPPPPPAAQTGPAPIGGQPYESQGYGNQPYDQSHGNQGYGNQGYGNQGYNQGHGNQQAGYI</sequence>
<evidence type="ECO:0000256" key="7">
    <source>
        <dbReference type="SAM" id="Phobius"/>
    </source>
</evidence>
<dbReference type="InterPro" id="IPR000612">
    <property type="entry name" value="PMP3"/>
</dbReference>
<feature type="transmembrane region" description="Helical" evidence="7">
    <location>
        <begin position="33"/>
        <end position="52"/>
    </location>
</feature>
<evidence type="ECO:0000256" key="5">
    <source>
        <dbReference type="ARBA" id="ARBA00023136"/>
    </source>
</evidence>
<proteinExistence type="inferred from homology"/>
<keyword evidence="5 7" id="KW-0472">Membrane</keyword>
<evidence type="ECO:0000313" key="9">
    <source>
        <dbReference type="Proteomes" id="UP000236546"/>
    </source>
</evidence>
<feature type="compositionally biased region" description="Low complexity" evidence="6">
    <location>
        <begin position="147"/>
        <end position="161"/>
    </location>
</feature>
<evidence type="ECO:0008006" key="10">
    <source>
        <dbReference type="Google" id="ProtNLM"/>
    </source>
</evidence>
<feature type="compositionally biased region" description="Polar residues" evidence="6">
    <location>
        <begin position="120"/>
        <end position="134"/>
    </location>
</feature>
<dbReference type="PANTHER" id="PTHR21659">
    <property type="entry name" value="HYDROPHOBIC PROTEIN RCI2 LOW TEMPERATURE AND SALT RESPONSIVE PROTEIN LTI6 -RELATED"/>
    <property type="match status" value="1"/>
</dbReference>
<comment type="subcellular location">
    <subcellularLocation>
        <location evidence="1">Membrane</location>
    </subcellularLocation>
</comment>
<dbReference type="Pfam" id="PF01679">
    <property type="entry name" value="Pmp3"/>
    <property type="match status" value="1"/>
</dbReference>
<evidence type="ECO:0000256" key="4">
    <source>
        <dbReference type="ARBA" id="ARBA00022989"/>
    </source>
</evidence>
<name>A0A2K0SWA1_9HYPO</name>
<keyword evidence="3 7" id="KW-0812">Transmembrane</keyword>
<evidence type="ECO:0000256" key="2">
    <source>
        <dbReference type="ARBA" id="ARBA00009530"/>
    </source>
</evidence>
<dbReference type="AlphaFoldDB" id="A0A2K0SWA1"/>
<feature type="compositionally biased region" description="Gly residues" evidence="6">
    <location>
        <begin position="137"/>
        <end position="146"/>
    </location>
</feature>
<keyword evidence="4 7" id="KW-1133">Transmembrane helix</keyword>
<evidence type="ECO:0000256" key="3">
    <source>
        <dbReference type="ARBA" id="ARBA00022692"/>
    </source>
</evidence>
<dbReference type="Proteomes" id="UP000236546">
    <property type="component" value="Unassembled WGS sequence"/>
</dbReference>
<gene>
    <name evidence="8" type="ORF">TGAMA5MH_10498</name>
</gene>
<dbReference type="EMBL" id="MTYH01000142">
    <property type="protein sequence ID" value="PNP37557.1"/>
    <property type="molecule type" value="Genomic_DNA"/>
</dbReference>
<accession>A0A2K0SWA1</accession>
<evidence type="ECO:0000256" key="6">
    <source>
        <dbReference type="SAM" id="MobiDB-lite"/>
    </source>
</evidence>
<dbReference type="OrthoDB" id="2152119at2759"/>
<comment type="similarity">
    <text evidence="2">Belongs to the UPF0057 (PMP3) family.</text>
</comment>
<evidence type="ECO:0000256" key="1">
    <source>
        <dbReference type="ARBA" id="ARBA00004370"/>
    </source>
</evidence>
<dbReference type="PANTHER" id="PTHR21659:SF42">
    <property type="entry name" value="UPF0057 MEMBRANE PROTEIN ZK632.10-RELATED"/>
    <property type="match status" value="1"/>
</dbReference>
<feature type="compositionally biased region" description="Low complexity" evidence="6">
    <location>
        <begin position="108"/>
        <end position="119"/>
    </location>
</feature>
<comment type="caution">
    <text evidence="8">The sequence shown here is derived from an EMBL/GenBank/DDBJ whole genome shotgun (WGS) entry which is preliminary data.</text>
</comment>
<dbReference type="GO" id="GO:0016020">
    <property type="term" value="C:membrane"/>
    <property type="evidence" value="ECO:0007669"/>
    <property type="project" value="UniProtKB-SubCell"/>
</dbReference>